<dbReference type="AlphaFoldDB" id="A0A937F8M0"/>
<dbReference type="InterPro" id="IPR036942">
    <property type="entry name" value="Beta-barrel_TonB_sf"/>
</dbReference>
<dbReference type="NCBIfam" id="TIGR04057">
    <property type="entry name" value="SusC_RagA_signa"/>
    <property type="match status" value="1"/>
</dbReference>
<dbReference type="SUPFAM" id="SSF56935">
    <property type="entry name" value="Porins"/>
    <property type="match status" value="1"/>
</dbReference>
<comment type="caution">
    <text evidence="10">The sequence shown here is derived from an EMBL/GenBank/DDBJ whole genome shotgun (WGS) entry which is preliminary data.</text>
</comment>
<evidence type="ECO:0000256" key="6">
    <source>
        <dbReference type="ARBA" id="ARBA00023237"/>
    </source>
</evidence>
<dbReference type="InterPro" id="IPR039426">
    <property type="entry name" value="TonB-dep_rcpt-like"/>
</dbReference>
<feature type="signal peptide" evidence="8">
    <location>
        <begin position="1"/>
        <end position="22"/>
    </location>
</feature>
<dbReference type="RefSeq" id="WP_202243830.1">
    <property type="nucleotide sequence ID" value="NZ_JAESIY010000004.1"/>
</dbReference>
<dbReference type="InterPro" id="IPR023996">
    <property type="entry name" value="TonB-dep_OMP_SusC/RagA"/>
</dbReference>
<keyword evidence="5 7" id="KW-0472">Membrane</keyword>
<accession>A0A937F8M0</accession>
<name>A0A937F8M0_9BACT</name>
<dbReference type="EMBL" id="JAESIY010000004">
    <property type="protein sequence ID" value="MBL3656053.1"/>
    <property type="molecule type" value="Genomic_DNA"/>
</dbReference>
<keyword evidence="8" id="KW-0732">Signal</keyword>
<dbReference type="GO" id="GO:0009279">
    <property type="term" value="C:cell outer membrane"/>
    <property type="evidence" value="ECO:0007669"/>
    <property type="project" value="UniProtKB-SubCell"/>
</dbReference>
<dbReference type="Proteomes" id="UP000659388">
    <property type="component" value="Unassembled WGS sequence"/>
</dbReference>
<dbReference type="Pfam" id="PF13715">
    <property type="entry name" value="CarbopepD_reg_2"/>
    <property type="match status" value="1"/>
</dbReference>
<comment type="similarity">
    <text evidence="7">Belongs to the TonB-dependent receptor family.</text>
</comment>
<gene>
    <name evidence="10" type="ORF">JL102_07930</name>
</gene>
<keyword evidence="6 7" id="KW-0998">Cell outer membrane</keyword>
<evidence type="ECO:0000313" key="10">
    <source>
        <dbReference type="EMBL" id="MBL3656053.1"/>
    </source>
</evidence>
<evidence type="ECO:0000313" key="11">
    <source>
        <dbReference type="Proteomes" id="UP000659388"/>
    </source>
</evidence>
<proteinExistence type="inferred from homology"/>
<reference evidence="10" key="1">
    <citation type="submission" date="2021-01" db="EMBL/GenBank/DDBJ databases">
        <title>Fulvivirga kasyanovii gen. nov., sp nov., a novel member of the phylum Bacteroidetes isolated from seawater in a mussel farm.</title>
        <authorList>
            <person name="Zhao L.-H."/>
            <person name="Wang Z.-J."/>
        </authorList>
    </citation>
    <scope>NUCLEOTIDE SEQUENCE</scope>
    <source>
        <strain evidence="10">2943</strain>
    </source>
</reference>
<dbReference type="Gene3D" id="2.170.130.10">
    <property type="entry name" value="TonB-dependent receptor, plug domain"/>
    <property type="match status" value="1"/>
</dbReference>
<dbReference type="NCBIfam" id="TIGR04056">
    <property type="entry name" value="OMP_RagA_SusC"/>
    <property type="match status" value="1"/>
</dbReference>
<evidence type="ECO:0000256" key="7">
    <source>
        <dbReference type="PROSITE-ProRule" id="PRU01360"/>
    </source>
</evidence>
<evidence type="ECO:0000256" key="4">
    <source>
        <dbReference type="ARBA" id="ARBA00022692"/>
    </source>
</evidence>
<feature type="chain" id="PRO_5037749451" evidence="8">
    <location>
        <begin position="23"/>
        <end position="1005"/>
    </location>
</feature>
<protein>
    <submittedName>
        <fullName evidence="10">SusC/RagA family TonB-linked outer membrane protein</fullName>
    </submittedName>
</protein>
<evidence type="ECO:0000256" key="2">
    <source>
        <dbReference type="ARBA" id="ARBA00022448"/>
    </source>
</evidence>
<evidence type="ECO:0000256" key="3">
    <source>
        <dbReference type="ARBA" id="ARBA00022452"/>
    </source>
</evidence>
<dbReference type="Gene3D" id="2.60.40.1120">
    <property type="entry name" value="Carboxypeptidase-like, regulatory domain"/>
    <property type="match status" value="1"/>
</dbReference>
<organism evidence="10 11">
    <name type="scientific">Fulvivirga sediminis</name>
    <dbReference type="NCBI Taxonomy" id="2803949"/>
    <lineage>
        <taxon>Bacteria</taxon>
        <taxon>Pseudomonadati</taxon>
        <taxon>Bacteroidota</taxon>
        <taxon>Cytophagia</taxon>
        <taxon>Cytophagales</taxon>
        <taxon>Fulvivirgaceae</taxon>
        <taxon>Fulvivirga</taxon>
    </lineage>
</organism>
<sequence length="1005" mass="109161">MKNFLLLSFLLLFLFSSNQTWAQQRTVSGKVTSSSDGVALPGVNVVVKGTTTGTVTDIDGNYTLSVPSDGGVLTFSFIGLASREVQIGSRSSINVEMDEDAKQLNEVVVQAYGQQSEKLNIQQVETVGSNAIENRPILSPQEALQGQAGGVQVMGSSGTLGTAQNVRIRGVTSITSGTQPLYVIDGVPLNDNSAGGTGYSGTAGGGSALNPIFDLNPNDIESMTVLKDASATALYGSRGANGVIIITTKKGARGEKTKFSANYFTGWSEATVFKDVLSADQFRQFRADYSTATGTPATPEDFNQGGFDWLDGVTKTGRTNSYSMSARGGTEKTAFYVGGTYMNADSYQIGNEVEKLNGRFNLSHQASDAVSLGFNLGISRLDNDRFFQENSTGSPLTVAYLQLPYVEPLDEDGNPTNAGYGNPIYEQEMNKFQFISRRNTGNIYLQVKPIENLILKTDWGIDMIQTETTSRDVDFFSPGGYAYKAVVQDNKWLNTNTANYNFGFGESNFSVLAGFSFETSKRNDITVEGSGFVSDELPNVGSAGTPTTTSATGAEWALFSTFGRLNYDLKNKYLFEASIRRDGSSRFGSGNRFGVFWAVSGGWLISDEDFFPESGLISFLKLTSSYGTSGNDRIGNYASLGLYTGGRDYNGNPGIEASQAANSDLTWEQTAQLDISLDARFFSDRLRVNASWYQKNTTDLLLSVPVPRTTGFTSRIQNIGEVVNRGIDLTIAGDVIDNNGLKWTITGNLGYLHNEVLSLPEGSSEDLDGNKFVTQASFSSQRAVEGRSINEWFLVRYKGVNPETGDPEWLDKNGEVTNTPNNPDDRVFAGSALPKFTGGLTNQLYYKGFDLRVFVNFVSGGKTYLADNEFSNNIASGGFNHTRDVLNYWTKPGDKTFAPYLGSEYIANFDNESTLHLFDASYIRVKNITLGYKIPQNILEKSRFLSDARVYAMVQNAFTFASDLMDEGTDPEVSNGGTSSNSAQAESFYTSPQSRTFTVGVSLGF</sequence>
<evidence type="ECO:0000256" key="8">
    <source>
        <dbReference type="SAM" id="SignalP"/>
    </source>
</evidence>
<dbReference type="InterPro" id="IPR008969">
    <property type="entry name" value="CarboxyPept-like_regulatory"/>
</dbReference>
<dbReference type="SUPFAM" id="SSF49464">
    <property type="entry name" value="Carboxypeptidase regulatory domain-like"/>
    <property type="match status" value="1"/>
</dbReference>
<dbReference type="Gene3D" id="2.40.170.20">
    <property type="entry name" value="TonB-dependent receptor, beta-barrel domain"/>
    <property type="match status" value="1"/>
</dbReference>
<dbReference type="InterPro" id="IPR012910">
    <property type="entry name" value="Plug_dom"/>
</dbReference>
<evidence type="ECO:0000256" key="1">
    <source>
        <dbReference type="ARBA" id="ARBA00004571"/>
    </source>
</evidence>
<dbReference type="InterPro" id="IPR037066">
    <property type="entry name" value="Plug_dom_sf"/>
</dbReference>
<keyword evidence="4 7" id="KW-0812">Transmembrane</keyword>
<keyword evidence="2 7" id="KW-0813">Transport</keyword>
<feature type="domain" description="TonB-dependent receptor plug" evidence="9">
    <location>
        <begin position="122"/>
        <end position="243"/>
    </location>
</feature>
<dbReference type="Pfam" id="PF07715">
    <property type="entry name" value="Plug"/>
    <property type="match status" value="1"/>
</dbReference>
<keyword evidence="3 7" id="KW-1134">Transmembrane beta strand</keyword>
<dbReference type="PROSITE" id="PS52016">
    <property type="entry name" value="TONB_DEPENDENT_REC_3"/>
    <property type="match status" value="1"/>
</dbReference>
<dbReference type="InterPro" id="IPR023997">
    <property type="entry name" value="TonB-dep_OMP_SusC/RagA_CS"/>
</dbReference>
<evidence type="ECO:0000259" key="9">
    <source>
        <dbReference type="Pfam" id="PF07715"/>
    </source>
</evidence>
<keyword evidence="11" id="KW-1185">Reference proteome</keyword>
<evidence type="ECO:0000256" key="5">
    <source>
        <dbReference type="ARBA" id="ARBA00023136"/>
    </source>
</evidence>
<comment type="subcellular location">
    <subcellularLocation>
        <location evidence="1 7">Cell outer membrane</location>
        <topology evidence="1 7">Multi-pass membrane protein</topology>
    </subcellularLocation>
</comment>